<dbReference type="STRING" id="403673.A0A177WIM2"/>
<name>A0A177WIM2_BATDL</name>
<dbReference type="eggNOG" id="ENOG502S3VD">
    <property type="taxonomic scope" value="Eukaryota"/>
</dbReference>
<dbReference type="VEuPathDB" id="FungiDB:BDEG_23720"/>
<dbReference type="AlphaFoldDB" id="A0A177WIM2"/>
<reference evidence="1 2" key="1">
    <citation type="submission" date="2006-10" db="EMBL/GenBank/DDBJ databases">
        <title>The Genome Sequence of Batrachochytrium dendrobatidis JEL423.</title>
        <authorList>
            <consortium name="The Broad Institute Genome Sequencing Platform"/>
            <person name="Birren B."/>
            <person name="Lander E."/>
            <person name="Galagan J."/>
            <person name="Cuomo C."/>
            <person name="Devon K."/>
            <person name="Jaffe D."/>
            <person name="Butler J."/>
            <person name="Alvarez P."/>
            <person name="Gnerre S."/>
            <person name="Grabherr M."/>
            <person name="Kleber M."/>
            <person name="Mauceli E."/>
            <person name="Brockman W."/>
            <person name="Young S."/>
            <person name="LaButti K."/>
            <person name="Sykes S."/>
            <person name="DeCaprio D."/>
            <person name="Crawford M."/>
            <person name="Koehrsen M."/>
            <person name="Engels R."/>
            <person name="Montgomery P."/>
            <person name="Pearson M."/>
            <person name="Howarth C."/>
            <person name="Larson L."/>
            <person name="White J."/>
            <person name="O'Leary S."/>
            <person name="Kodira C."/>
            <person name="Zeng Q."/>
            <person name="Yandava C."/>
            <person name="Alvarado L."/>
            <person name="Longcore J."/>
            <person name="James T."/>
        </authorList>
    </citation>
    <scope>NUCLEOTIDE SEQUENCE [LARGE SCALE GENOMIC DNA]</scope>
    <source>
        <strain evidence="1 2">JEL423</strain>
    </source>
</reference>
<proteinExistence type="predicted"/>
<dbReference type="OrthoDB" id="3340520at2759"/>
<organism evidence="1 2">
    <name type="scientific">Batrachochytrium dendrobatidis (strain JEL423)</name>
    <dbReference type="NCBI Taxonomy" id="403673"/>
    <lineage>
        <taxon>Eukaryota</taxon>
        <taxon>Fungi</taxon>
        <taxon>Fungi incertae sedis</taxon>
        <taxon>Chytridiomycota</taxon>
        <taxon>Chytridiomycota incertae sedis</taxon>
        <taxon>Chytridiomycetes</taxon>
        <taxon>Rhizophydiales</taxon>
        <taxon>Rhizophydiales incertae sedis</taxon>
        <taxon>Batrachochytrium</taxon>
    </lineage>
</organism>
<dbReference type="PANTHER" id="PTHR33973">
    <property type="entry name" value="OS07G0153300 PROTEIN"/>
    <property type="match status" value="1"/>
</dbReference>
<gene>
    <name evidence="1" type="ORF">BDEG_23720</name>
</gene>
<evidence type="ECO:0000313" key="1">
    <source>
        <dbReference type="EMBL" id="OAJ39923.1"/>
    </source>
</evidence>
<accession>A0A177WIM2</accession>
<evidence type="ECO:0000313" key="2">
    <source>
        <dbReference type="Proteomes" id="UP000077115"/>
    </source>
</evidence>
<dbReference type="PANTHER" id="PTHR33973:SF4">
    <property type="entry name" value="OS07G0153300 PROTEIN"/>
    <property type="match status" value="1"/>
</dbReference>
<dbReference type="EMBL" id="DS022303">
    <property type="protein sequence ID" value="OAJ39923.1"/>
    <property type="molecule type" value="Genomic_DNA"/>
</dbReference>
<dbReference type="Proteomes" id="UP000077115">
    <property type="component" value="Unassembled WGS sequence"/>
</dbReference>
<protein>
    <submittedName>
        <fullName evidence="1">Uncharacterized protein</fullName>
    </submittedName>
</protein>
<reference evidence="1 2" key="2">
    <citation type="submission" date="2016-05" db="EMBL/GenBank/DDBJ databases">
        <title>Lineage-specific infection strategies underlie the spectrum of fungal disease in amphibians.</title>
        <authorList>
            <person name="Cuomo C.A."/>
            <person name="Farrer R.A."/>
            <person name="James T."/>
            <person name="Longcore J."/>
            <person name="Birren B."/>
        </authorList>
    </citation>
    <scope>NUCLEOTIDE SEQUENCE [LARGE SCALE GENOMIC DNA]</scope>
    <source>
        <strain evidence="1 2">JEL423</strain>
    </source>
</reference>
<sequence length="422" mass="48192">MQSPHRIPECIARLGDSAIADHKLYLATTTHARYYPVRHFFKYSLFYAGFDLDALAAEKSGFPKWLFGHNRRAIVSLWDCDYLSTLPLHRPDWKDKNMSSLDQFTTGSLKTPSIRQSLLEHLKILGYHSEDVGRIELVTTPRILGYAFNPLSMYYVYKSDDQKSLLLVLLEVNNTFKERHLYLCNERTSMIKTLLGYTSSYSVSRSFHVSPFNNRSGIYEVHILDPTKDSSPLIQLYIDSYNAFIKLALHASNPVLGLLLAFTSGDMYCSKHDLSLLFSCLAAVSESPSDSSLFEDESALVDYMLNSVSYLDDISRKSPDQHFLTSPLVQIPVKPNYSFQFESGKYLHSLETAWFKMSTTFVKHGEPWLLPVRSKSHISSFQIGVKSEYGGMKRFLPDTIDPFTREQIRAHYFLGACVDKKA</sequence>
<dbReference type="InterPro" id="IPR010775">
    <property type="entry name" value="DUF1365"/>
</dbReference>
<dbReference type="Pfam" id="PF07103">
    <property type="entry name" value="DUF1365"/>
    <property type="match status" value="1"/>
</dbReference>